<evidence type="ECO:0000313" key="3">
    <source>
        <dbReference type="EMBL" id="CAH0551600.1"/>
    </source>
</evidence>
<dbReference type="InterPro" id="IPR000330">
    <property type="entry name" value="SNF2_N"/>
</dbReference>
<feature type="region of interest" description="Disordered" evidence="1">
    <location>
        <begin position="88"/>
        <end position="124"/>
    </location>
</feature>
<feature type="compositionally biased region" description="Polar residues" evidence="1">
    <location>
        <begin position="66"/>
        <end position="76"/>
    </location>
</feature>
<protein>
    <recommendedName>
        <fullName evidence="2">SNF2 N-terminal domain-containing protein</fullName>
    </recommendedName>
</protein>
<dbReference type="PANTHER" id="PTHR45629">
    <property type="entry name" value="SNF2/RAD54 FAMILY MEMBER"/>
    <property type="match status" value="1"/>
</dbReference>
<proteinExistence type="predicted"/>
<dbReference type="Proteomes" id="UP001154078">
    <property type="component" value="Chromosome 2"/>
</dbReference>
<dbReference type="GO" id="GO:0008094">
    <property type="term" value="F:ATP-dependent activity, acting on DNA"/>
    <property type="evidence" value="ECO:0007669"/>
    <property type="project" value="TreeGrafter"/>
</dbReference>
<reference evidence="3" key="1">
    <citation type="submission" date="2021-12" db="EMBL/GenBank/DDBJ databases">
        <authorList>
            <person name="King R."/>
        </authorList>
    </citation>
    <scope>NUCLEOTIDE SEQUENCE</scope>
</reference>
<dbReference type="InterPro" id="IPR027417">
    <property type="entry name" value="P-loop_NTPase"/>
</dbReference>
<feature type="region of interest" description="Disordered" evidence="1">
    <location>
        <begin position="52"/>
        <end position="76"/>
    </location>
</feature>
<dbReference type="PANTHER" id="PTHR45629:SF7">
    <property type="entry name" value="DNA EXCISION REPAIR PROTEIN ERCC-6-RELATED"/>
    <property type="match status" value="1"/>
</dbReference>
<feature type="domain" description="SNF2 N-terminal" evidence="2">
    <location>
        <begin position="263"/>
        <end position="303"/>
    </location>
</feature>
<organism evidence="3 4">
    <name type="scientific">Brassicogethes aeneus</name>
    <name type="common">Rape pollen beetle</name>
    <name type="synonym">Meligethes aeneus</name>
    <dbReference type="NCBI Taxonomy" id="1431903"/>
    <lineage>
        <taxon>Eukaryota</taxon>
        <taxon>Metazoa</taxon>
        <taxon>Ecdysozoa</taxon>
        <taxon>Arthropoda</taxon>
        <taxon>Hexapoda</taxon>
        <taxon>Insecta</taxon>
        <taxon>Pterygota</taxon>
        <taxon>Neoptera</taxon>
        <taxon>Endopterygota</taxon>
        <taxon>Coleoptera</taxon>
        <taxon>Polyphaga</taxon>
        <taxon>Cucujiformia</taxon>
        <taxon>Nitidulidae</taxon>
        <taxon>Meligethinae</taxon>
        <taxon>Brassicogethes</taxon>
    </lineage>
</organism>
<feature type="compositionally biased region" description="Basic residues" evidence="1">
    <location>
        <begin position="112"/>
        <end position="124"/>
    </location>
</feature>
<dbReference type="AlphaFoldDB" id="A0A9P0AX78"/>
<accession>A0A9P0AX78</accession>
<sequence length="325" mass="37108">MSNELPSCSTSCQTEDFKELSLVQGINVWGTNQSVLEEQALKELELFSKETTTATDKLEDGEIEDNVQQTKSTSLDVNSYIKQQEEFKKRKEQLKSSQVSEQSRNAAENICKKQRIHKAKRKRSVNNYESKVASISICEKNDNTEDNKISEIDKNADDEKSGSEYIPSDLDDSDYEPNPTKTTVEKIVKQRKSLKQNFDKVKDDGLISCYKERLHNYYTKLEEEAELKALDPDADGNSSEDDIKELKGGLKIPRNVWERLYGYQKEGIKWLWSLHTNATGGLLGDEMGLGKTVQVIVFLHSLEFSKVASHGRYFIIDNCLRFCYA</sequence>
<evidence type="ECO:0000259" key="2">
    <source>
        <dbReference type="Pfam" id="PF00176"/>
    </source>
</evidence>
<dbReference type="InterPro" id="IPR038718">
    <property type="entry name" value="SNF2-like_sf"/>
</dbReference>
<dbReference type="InterPro" id="IPR050496">
    <property type="entry name" value="SNF2_RAD54_helicase_repair"/>
</dbReference>
<dbReference type="OrthoDB" id="413460at2759"/>
<dbReference type="Pfam" id="PF00176">
    <property type="entry name" value="SNF2-rel_dom"/>
    <property type="match status" value="1"/>
</dbReference>
<dbReference type="GO" id="GO:0005524">
    <property type="term" value="F:ATP binding"/>
    <property type="evidence" value="ECO:0007669"/>
    <property type="project" value="InterPro"/>
</dbReference>
<gene>
    <name evidence="3" type="ORF">MELIAE_LOCUS4169</name>
</gene>
<dbReference type="GO" id="GO:0006283">
    <property type="term" value="P:transcription-coupled nucleotide-excision repair"/>
    <property type="evidence" value="ECO:0007669"/>
    <property type="project" value="TreeGrafter"/>
</dbReference>
<evidence type="ECO:0000256" key="1">
    <source>
        <dbReference type="SAM" id="MobiDB-lite"/>
    </source>
</evidence>
<dbReference type="SUPFAM" id="SSF52540">
    <property type="entry name" value="P-loop containing nucleoside triphosphate hydrolases"/>
    <property type="match status" value="1"/>
</dbReference>
<feature type="compositionally biased region" description="Basic and acidic residues" evidence="1">
    <location>
        <begin position="148"/>
        <end position="162"/>
    </location>
</feature>
<dbReference type="EMBL" id="OV121133">
    <property type="protein sequence ID" value="CAH0551600.1"/>
    <property type="molecule type" value="Genomic_DNA"/>
</dbReference>
<evidence type="ECO:0000313" key="4">
    <source>
        <dbReference type="Proteomes" id="UP001154078"/>
    </source>
</evidence>
<feature type="compositionally biased region" description="Polar residues" evidence="1">
    <location>
        <begin position="96"/>
        <end position="106"/>
    </location>
</feature>
<dbReference type="GO" id="GO:0005634">
    <property type="term" value="C:nucleus"/>
    <property type="evidence" value="ECO:0007669"/>
    <property type="project" value="TreeGrafter"/>
</dbReference>
<name>A0A9P0AX78_BRAAE</name>
<keyword evidence="4" id="KW-1185">Reference proteome</keyword>
<feature type="region of interest" description="Disordered" evidence="1">
    <location>
        <begin position="148"/>
        <end position="179"/>
    </location>
</feature>
<dbReference type="Gene3D" id="3.40.50.10810">
    <property type="entry name" value="Tandem AAA-ATPase domain"/>
    <property type="match status" value="1"/>
</dbReference>